<keyword evidence="2" id="KW-1185">Reference proteome</keyword>
<dbReference type="Gene3D" id="3.40.50.1000">
    <property type="entry name" value="HAD superfamily/HAD-like"/>
    <property type="match status" value="1"/>
</dbReference>
<dbReference type="EMBL" id="QGTJ01000001">
    <property type="protein sequence ID" value="PWV65650.1"/>
    <property type="molecule type" value="Genomic_DNA"/>
</dbReference>
<evidence type="ECO:0008006" key="3">
    <source>
        <dbReference type="Google" id="ProtNLM"/>
    </source>
</evidence>
<evidence type="ECO:0000313" key="2">
    <source>
        <dbReference type="Proteomes" id="UP000246569"/>
    </source>
</evidence>
<evidence type="ECO:0000313" key="1">
    <source>
        <dbReference type="EMBL" id="PWV65650.1"/>
    </source>
</evidence>
<organism evidence="1 2">
    <name type="scientific">Plasticicumulans acidivorans</name>
    <dbReference type="NCBI Taxonomy" id="886464"/>
    <lineage>
        <taxon>Bacteria</taxon>
        <taxon>Pseudomonadati</taxon>
        <taxon>Pseudomonadota</taxon>
        <taxon>Gammaproteobacteria</taxon>
        <taxon>Candidatus Competibacteraceae</taxon>
        <taxon>Plasticicumulans</taxon>
    </lineage>
</organism>
<gene>
    <name evidence="1" type="ORF">C7443_101134</name>
</gene>
<dbReference type="Proteomes" id="UP000246569">
    <property type="component" value="Unassembled WGS sequence"/>
</dbReference>
<accession>A0A317N0I6</accession>
<proteinExistence type="predicted"/>
<reference evidence="1 2" key="1">
    <citation type="submission" date="2018-05" db="EMBL/GenBank/DDBJ databases">
        <title>Genomic Encyclopedia of Type Strains, Phase IV (KMG-IV): sequencing the most valuable type-strain genomes for metagenomic binning, comparative biology and taxonomic classification.</title>
        <authorList>
            <person name="Goeker M."/>
        </authorList>
    </citation>
    <scope>NUCLEOTIDE SEQUENCE [LARGE SCALE GENOMIC DNA]</scope>
    <source>
        <strain evidence="1 2">DSM 23606</strain>
    </source>
</reference>
<dbReference type="RefSeq" id="WP_211346128.1">
    <property type="nucleotide sequence ID" value="NZ_QGTJ01000001.1"/>
</dbReference>
<name>A0A317N0I6_9GAMM</name>
<dbReference type="AlphaFoldDB" id="A0A317N0I6"/>
<protein>
    <recommendedName>
        <fullName evidence="3">Haloacid dehalogenase-like hydrolase</fullName>
    </recommendedName>
</protein>
<comment type="caution">
    <text evidence="1">The sequence shown here is derived from an EMBL/GenBank/DDBJ whole genome shotgun (WGS) entry which is preliminary data.</text>
</comment>
<dbReference type="InterPro" id="IPR023214">
    <property type="entry name" value="HAD_sf"/>
</dbReference>
<dbReference type="InterPro" id="IPR036412">
    <property type="entry name" value="HAD-like_sf"/>
</dbReference>
<sequence>MPEQQNKIALIWDFDKTLIPEYMQAPLFDKYGIDQKVFWDEVNSIPVKLEKSGYRVNKEIYYLNHILTYIKQDRLNGLDNKTLKELGKKIDFFPGVLDFFPKIKEIIEKNAEFSSFDIEIEHYIISTGLAEMIKGSDIAPFVCDIWGCEYLEEPDSEGKKTLSQIIYSIDNTTKTKAIFEINKGVNKHPEYINVNSLLSEEERRIPFCNMIYIADGPSDIPVFSVVKRNGGLTYAVYKQGDEKSFEQADNLRVDGRIHMYGPANFEEDSQTSNWLILQVKNIAKRIVESKKSIYTKAGSRIPAHIVDEISNNN</sequence>
<dbReference type="SUPFAM" id="SSF56784">
    <property type="entry name" value="HAD-like"/>
    <property type="match status" value="1"/>
</dbReference>